<evidence type="ECO:0000259" key="2">
    <source>
        <dbReference type="Pfam" id="PF16669"/>
    </source>
</evidence>
<dbReference type="InterPro" id="IPR019734">
    <property type="entry name" value="TPR_rpt"/>
</dbReference>
<dbReference type="PANTHER" id="PTHR26312">
    <property type="entry name" value="TETRATRICOPEPTIDE REPEAT PROTEIN 5"/>
    <property type="match status" value="1"/>
</dbReference>
<keyword evidence="4" id="KW-1185">Reference proteome</keyword>
<dbReference type="SMART" id="SM00028">
    <property type="entry name" value="TPR"/>
    <property type="match status" value="2"/>
</dbReference>
<dbReference type="EnsemblPlants" id="OPUNC01G17710.1">
    <property type="protein sequence ID" value="OPUNC01G17710.1"/>
    <property type="gene ID" value="OPUNC01G17710"/>
</dbReference>
<dbReference type="Gramene" id="OPUNC01G17710.1">
    <property type="protein sequence ID" value="OPUNC01G17710.1"/>
    <property type="gene ID" value="OPUNC01G17710"/>
</dbReference>
<dbReference type="InterPro" id="IPR038645">
    <property type="entry name" value="TTC5_OB_sf"/>
</dbReference>
<evidence type="ECO:0000256" key="1">
    <source>
        <dbReference type="SAM" id="MobiDB-lite"/>
    </source>
</evidence>
<feature type="compositionally biased region" description="Polar residues" evidence="1">
    <location>
        <begin position="14"/>
        <end position="30"/>
    </location>
</feature>
<protein>
    <recommendedName>
        <fullName evidence="2">Tetratricopeptide repeat protein 5 OB fold domain-containing protein</fullName>
    </recommendedName>
</protein>
<dbReference type="PANTHER" id="PTHR26312:SF194">
    <property type="entry name" value="OS01G0506200 PROTEIN"/>
    <property type="match status" value="1"/>
</dbReference>
<dbReference type="InterPro" id="IPR011990">
    <property type="entry name" value="TPR-like_helical_dom_sf"/>
</dbReference>
<evidence type="ECO:0000313" key="4">
    <source>
        <dbReference type="Proteomes" id="UP000026962"/>
    </source>
</evidence>
<evidence type="ECO:0000313" key="3">
    <source>
        <dbReference type="EnsemblPlants" id="OPUNC01G17710.1"/>
    </source>
</evidence>
<organism evidence="3">
    <name type="scientific">Oryza punctata</name>
    <name type="common">Red rice</name>
    <dbReference type="NCBI Taxonomy" id="4537"/>
    <lineage>
        <taxon>Eukaryota</taxon>
        <taxon>Viridiplantae</taxon>
        <taxon>Streptophyta</taxon>
        <taxon>Embryophyta</taxon>
        <taxon>Tracheophyta</taxon>
        <taxon>Spermatophyta</taxon>
        <taxon>Magnoliopsida</taxon>
        <taxon>Liliopsida</taxon>
        <taxon>Poales</taxon>
        <taxon>Poaceae</taxon>
        <taxon>BOP clade</taxon>
        <taxon>Oryzoideae</taxon>
        <taxon>Oryzeae</taxon>
        <taxon>Oryzinae</taxon>
        <taxon>Oryza</taxon>
    </lineage>
</organism>
<feature type="region of interest" description="Disordered" evidence="1">
    <location>
        <begin position="1"/>
        <end position="45"/>
    </location>
</feature>
<name>A0A0E0JJB8_ORYPU</name>
<accession>A0A0E0JJB8</accession>
<reference evidence="3" key="2">
    <citation type="submission" date="2018-05" db="EMBL/GenBank/DDBJ databases">
        <title>OpunRS2 (Oryza punctata Reference Sequence Version 2).</title>
        <authorList>
            <person name="Zhang J."/>
            <person name="Kudrna D."/>
            <person name="Lee S."/>
            <person name="Talag J."/>
            <person name="Welchert J."/>
            <person name="Wing R.A."/>
        </authorList>
    </citation>
    <scope>NUCLEOTIDE SEQUENCE [LARGE SCALE GENOMIC DNA]</scope>
</reference>
<proteinExistence type="predicted"/>
<sequence>MDLGVSRALHGPAPQSTSGSPFHPVSSPTGSDLHPASRGGAGVLLLPPHHRSPVSILIHPIRPRPRPRISSPRSPLVPNPILRAEVAPGRTADAAEELYRLRDTFFPRDPVEKAAALRALADNALAILDSLPPEQRKTPQQRAVYEFLRGKILDVFPDYHKEAEDHLSKAVKLNPSLVDAWLCLGNCIWKKGDLASAMNCFSLALSKGADKKILCQLSMLERSMAQGSEGQAQLVEESIKHAKEAVMLDIRDGNSWYNLGNAYLTSFFVSGSWDHMKLHHSVKAYQNAEKDETTKCNPDLYYNCATADKYLENYERALRGFEAAALKDPGLGADTEVQKIISLLDKLDGAMKGQLRSKRLASSVSSLSEVNIKSSHKKATIGILSEGLNKTVAVLGKVVLLIRHDNIAPMYYLTCDLDQSYFILSVYGLRNEAIKEGDRVALLDPYYRILDISWKEQRYQFKSIRVDFPEQILVNEKAPPPHHVMPFKTVPRQRTFIHAQD</sequence>
<dbReference type="Gene3D" id="2.40.50.550">
    <property type="match status" value="1"/>
</dbReference>
<dbReference type="AlphaFoldDB" id="A0A0E0JJB8"/>
<reference evidence="3" key="1">
    <citation type="submission" date="2015-04" db="UniProtKB">
        <authorList>
            <consortium name="EnsemblPlants"/>
        </authorList>
    </citation>
    <scope>IDENTIFICATION</scope>
</reference>
<dbReference type="Pfam" id="PF16669">
    <property type="entry name" value="TTC5_OB"/>
    <property type="match status" value="1"/>
</dbReference>
<dbReference type="InterPro" id="IPR032076">
    <property type="entry name" value="TTC5_OB"/>
</dbReference>
<dbReference type="Gene3D" id="1.25.40.10">
    <property type="entry name" value="Tetratricopeptide repeat domain"/>
    <property type="match status" value="1"/>
</dbReference>
<feature type="domain" description="Tetratricopeptide repeat protein 5 OB fold" evidence="2">
    <location>
        <begin position="376"/>
        <end position="486"/>
    </location>
</feature>
<dbReference type="SUPFAM" id="SSF48452">
    <property type="entry name" value="TPR-like"/>
    <property type="match status" value="1"/>
</dbReference>
<dbReference type="OMA" id="DECKGYE"/>
<dbReference type="Proteomes" id="UP000026962">
    <property type="component" value="Chromosome 1"/>
</dbReference>